<protein>
    <submittedName>
        <fullName evidence="1">Uncharacterized protein</fullName>
    </submittedName>
</protein>
<organism evidence="1 2">
    <name type="scientific">Geranomyces variabilis</name>
    <dbReference type="NCBI Taxonomy" id="109894"/>
    <lineage>
        <taxon>Eukaryota</taxon>
        <taxon>Fungi</taxon>
        <taxon>Fungi incertae sedis</taxon>
        <taxon>Chytridiomycota</taxon>
        <taxon>Chytridiomycota incertae sedis</taxon>
        <taxon>Chytridiomycetes</taxon>
        <taxon>Spizellomycetales</taxon>
        <taxon>Powellomycetaceae</taxon>
        <taxon>Geranomyces</taxon>
    </lineage>
</organism>
<sequence length="322" mass="33169">MTPTIEDVTIADLEVLYVEGDENSCIGRVVPVEEDAAVVVSAIEDVGGVVEVVVDDEDIKAVDVDVVEDVARVAPDDEKVDVAWADDDGVVVIVPEDVDHDVVLVGDENVVVVGPEDVVVDVKETEELGASDDEEAEIGLPADEDVAVPVPDAQDVERGTEVLAVSDNVEEAVPVAPEDGSADNVVLVMVSDDEEAEELVVSDAGPAELVKDGLVVSEAGLDVGVTSVEVVVVVVVLAGVVQIPPESGVAPGGQTQLFPDEAGTLSAVHTQLPLLSAAVPDGQVHPPAPSSILSAGHTQTPVVVSRDLGGTQLTKQIFCQSV</sequence>
<reference evidence="1" key="1">
    <citation type="submission" date="2020-05" db="EMBL/GenBank/DDBJ databases">
        <title>Phylogenomic resolution of chytrid fungi.</title>
        <authorList>
            <person name="Stajich J.E."/>
            <person name="Amses K."/>
            <person name="Simmons R."/>
            <person name="Seto K."/>
            <person name="Myers J."/>
            <person name="Bonds A."/>
            <person name="Quandt C.A."/>
            <person name="Barry K."/>
            <person name="Liu P."/>
            <person name="Grigoriev I."/>
            <person name="Longcore J.E."/>
            <person name="James T.Y."/>
        </authorList>
    </citation>
    <scope>NUCLEOTIDE SEQUENCE</scope>
    <source>
        <strain evidence="1">JEL0379</strain>
    </source>
</reference>
<accession>A0AAD5XSK0</accession>
<evidence type="ECO:0000313" key="1">
    <source>
        <dbReference type="EMBL" id="KAJ3178575.1"/>
    </source>
</evidence>
<dbReference type="Proteomes" id="UP001212152">
    <property type="component" value="Unassembled WGS sequence"/>
</dbReference>
<gene>
    <name evidence="1" type="ORF">HDU87_003398</name>
</gene>
<keyword evidence="2" id="KW-1185">Reference proteome</keyword>
<dbReference type="EMBL" id="JADGJQ010000025">
    <property type="protein sequence ID" value="KAJ3178575.1"/>
    <property type="molecule type" value="Genomic_DNA"/>
</dbReference>
<evidence type="ECO:0000313" key="2">
    <source>
        <dbReference type="Proteomes" id="UP001212152"/>
    </source>
</evidence>
<name>A0AAD5XSK0_9FUNG</name>
<proteinExistence type="predicted"/>
<comment type="caution">
    <text evidence="1">The sequence shown here is derived from an EMBL/GenBank/DDBJ whole genome shotgun (WGS) entry which is preliminary data.</text>
</comment>
<dbReference type="AlphaFoldDB" id="A0AAD5XSK0"/>